<dbReference type="InterPro" id="IPR020051">
    <property type="entry name" value="SagB-type_dehydrogenase"/>
</dbReference>
<protein>
    <recommendedName>
        <fullName evidence="2">Nitroreductase domain-containing protein</fullName>
    </recommendedName>
</protein>
<dbReference type="EMBL" id="LHXT01000021">
    <property type="protein sequence ID" value="KXA98463.1"/>
    <property type="molecule type" value="Genomic_DNA"/>
</dbReference>
<reference evidence="3 4" key="1">
    <citation type="journal article" date="2016" name="Sci. Rep.">
        <title>Metabolic traits of an uncultured archaeal lineage -MSBL1- from brine pools of the Red Sea.</title>
        <authorList>
            <person name="Mwirichia R."/>
            <person name="Alam I."/>
            <person name="Rashid M."/>
            <person name="Vinu M."/>
            <person name="Ba-Alawi W."/>
            <person name="Anthony Kamau A."/>
            <person name="Kamanda Ngugi D."/>
            <person name="Goker M."/>
            <person name="Klenk H.P."/>
            <person name="Bajic V."/>
            <person name="Stingl U."/>
        </authorList>
    </citation>
    <scope>NUCLEOTIDE SEQUENCE [LARGE SCALE GENOMIC DNA]</scope>
    <source>
        <strain evidence="3">SCGC-AAA259J03</strain>
    </source>
</reference>
<evidence type="ECO:0000313" key="4">
    <source>
        <dbReference type="Proteomes" id="UP000070257"/>
    </source>
</evidence>
<dbReference type="GO" id="GO:0016491">
    <property type="term" value="F:oxidoreductase activity"/>
    <property type="evidence" value="ECO:0007669"/>
    <property type="project" value="InterPro"/>
</dbReference>
<feature type="transmembrane region" description="Helical" evidence="1">
    <location>
        <begin position="6"/>
        <end position="27"/>
    </location>
</feature>
<accession>A0A656YWI3</accession>
<comment type="caution">
    <text evidence="3">The sequence shown here is derived from an EMBL/GenBank/DDBJ whole genome shotgun (WGS) entry which is preliminary data.</text>
</comment>
<dbReference type="Proteomes" id="UP000070257">
    <property type="component" value="Unassembled WGS sequence"/>
</dbReference>
<sequence length="241" mass="26894">MINWRVYTVSAAVIIAVILITYLFWFAPEGERVEVKETKGLVDLPSPQTTGEISVEKGIARRRSIRSYSEKPLTLEQVSQLMWSAQGITGGGGEKRAAPSAGMTYPLELYIVVGSQGVKGLENGLYHYIPEKHQLERVFTGDLRRELADAALDQKWVEGAPVDVIVTAIYSRTTNRYGDRGRRYVHMEAGHVGQNLYLQSESLGLGMVVVGAFNDDKIQEVLKLPKRRKPLYIIPIGYPSE</sequence>
<dbReference type="PANTHER" id="PTHR43745:SF2">
    <property type="entry name" value="NITROREDUCTASE MJ1384-RELATED"/>
    <property type="match status" value="1"/>
</dbReference>
<feature type="domain" description="Nitroreductase" evidence="2">
    <location>
        <begin position="59"/>
        <end position="238"/>
    </location>
</feature>
<dbReference type="InterPro" id="IPR052544">
    <property type="entry name" value="Bacteriocin_Proc_Enz"/>
</dbReference>
<evidence type="ECO:0000256" key="1">
    <source>
        <dbReference type="SAM" id="Phobius"/>
    </source>
</evidence>
<dbReference type="SUPFAM" id="SSF55469">
    <property type="entry name" value="FMN-dependent nitroreductase-like"/>
    <property type="match status" value="1"/>
</dbReference>
<gene>
    <name evidence="3" type="ORF">AKJ39_02020</name>
</gene>
<keyword evidence="1" id="KW-1133">Transmembrane helix</keyword>
<dbReference type="Gene3D" id="3.40.109.10">
    <property type="entry name" value="NADH Oxidase"/>
    <property type="match status" value="1"/>
</dbReference>
<dbReference type="PANTHER" id="PTHR43745">
    <property type="entry name" value="NITROREDUCTASE MJ1384-RELATED"/>
    <property type="match status" value="1"/>
</dbReference>
<keyword evidence="1" id="KW-0812">Transmembrane</keyword>
<dbReference type="InterPro" id="IPR029479">
    <property type="entry name" value="Nitroreductase"/>
</dbReference>
<dbReference type="InterPro" id="IPR000415">
    <property type="entry name" value="Nitroreductase-like"/>
</dbReference>
<organism evidence="3 4">
    <name type="scientific">candidate division MSBL1 archaeon SCGC-AAA259J03</name>
    <dbReference type="NCBI Taxonomy" id="1698269"/>
    <lineage>
        <taxon>Archaea</taxon>
        <taxon>Methanobacteriati</taxon>
        <taxon>Methanobacteriota</taxon>
        <taxon>candidate division MSBL1</taxon>
    </lineage>
</organism>
<keyword evidence="1" id="KW-0472">Membrane</keyword>
<dbReference type="CDD" id="cd02142">
    <property type="entry name" value="McbC_SagB-like_oxidoreductase"/>
    <property type="match status" value="1"/>
</dbReference>
<dbReference type="AlphaFoldDB" id="A0A656YWI3"/>
<dbReference type="Pfam" id="PF00881">
    <property type="entry name" value="Nitroreductase"/>
    <property type="match status" value="1"/>
</dbReference>
<name>A0A656YWI3_9EURY</name>
<evidence type="ECO:0000259" key="2">
    <source>
        <dbReference type="Pfam" id="PF00881"/>
    </source>
</evidence>
<keyword evidence="4" id="KW-1185">Reference proteome</keyword>
<evidence type="ECO:0000313" key="3">
    <source>
        <dbReference type="EMBL" id="KXA98463.1"/>
    </source>
</evidence>
<proteinExistence type="predicted"/>
<dbReference type="NCBIfam" id="TIGR03605">
    <property type="entry name" value="antibiot_sagB"/>
    <property type="match status" value="1"/>
</dbReference>